<dbReference type="AlphaFoldDB" id="A0A371P0G7"/>
<accession>A0A371P0G7</accession>
<dbReference type="Proteomes" id="UP000261905">
    <property type="component" value="Unassembled WGS sequence"/>
</dbReference>
<evidence type="ECO:0000313" key="1">
    <source>
        <dbReference type="EMBL" id="REK69361.1"/>
    </source>
</evidence>
<comment type="caution">
    <text evidence="1">The sequence shown here is derived from an EMBL/GenBank/DDBJ whole genome shotgun (WGS) entry which is preliminary data.</text>
</comment>
<sequence>MPRRKVQIPIIRVQNRRIILENHTGTINGSIMSQLEMLLTRHGYVKINQNDLVHLASAKSFCDGDLVFGKSDRLKCKVSRRNISKIMDAFDKIVERK</sequence>
<organism evidence="1 2">
    <name type="scientific">Paenibacillus paeoniae</name>
    <dbReference type="NCBI Taxonomy" id="2292705"/>
    <lineage>
        <taxon>Bacteria</taxon>
        <taxon>Bacillati</taxon>
        <taxon>Bacillota</taxon>
        <taxon>Bacilli</taxon>
        <taxon>Bacillales</taxon>
        <taxon>Paenibacillaceae</taxon>
        <taxon>Paenibacillus</taxon>
    </lineage>
</organism>
<keyword evidence="2" id="KW-1185">Reference proteome</keyword>
<name>A0A371P0G7_9BACL</name>
<gene>
    <name evidence="1" type="ORF">DX130_24685</name>
</gene>
<protein>
    <recommendedName>
        <fullName evidence="3">LytTR family transcriptional regulator</fullName>
    </recommendedName>
</protein>
<dbReference type="EMBL" id="QUBQ01000008">
    <property type="protein sequence ID" value="REK69361.1"/>
    <property type="molecule type" value="Genomic_DNA"/>
</dbReference>
<evidence type="ECO:0008006" key="3">
    <source>
        <dbReference type="Google" id="ProtNLM"/>
    </source>
</evidence>
<reference evidence="1 2" key="1">
    <citation type="submission" date="2018-08" db="EMBL/GenBank/DDBJ databases">
        <title>Paenibacillus sp. M4BSY-1, whole genome shotgun sequence.</title>
        <authorList>
            <person name="Tuo L."/>
        </authorList>
    </citation>
    <scope>NUCLEOTIDE SEQUENCE [LARGE SCALE GENOMIC DNA]</scope>
    <source>
        <strain evidence="1 2">M4BSY-1</strain>
    </source>
</reference>
<evidence type="ECO:0000313" key="2">
    <source>
        <dbReference type="Proteomes" id="UP000261905"/>
    </source>
</evidence>
<proteinExistence type="predicted"/>